<reference evidence="2 3" key="1">
    <citation type="submission" date="2017-05" db="EMBL/GenBank/DDBJ databases">
        <authorList>
            <person name="Varghese N."/>
            <person name="Submissions S."/>
        </authorList>
    </citation>
    <scope>NUCLEOTIDE SEQUENCE [LARGE SCALE GENOMIC DNA]</scope>
    <source>
        <strain evidence="2 3">DSM 29371</strain>
    </source>
</reference>
<protein>
    <submittedName>
        <fullName evidence="2">RHS repeat-associated core domain-containing protein</fullName>
    </submittedName>
</protein>
<name>A0A521B9P3_9FLAO</name>
<dbReference type="AlphaFoldDB" id="A0A521B9P3"/>
<dbReference type="Proteomes" id="UP000316916">
    <property type="component" value="Unassembled WGS sequence"/>
</dbReference>
<proteinExistence type="predicted"/>
<dbReference type="InterPro" id="IPR022385">
    <property type="entry name" value="Rhs_assc_core"/>
</dbReference>
<dbReference type="RefSeq" id="WP_142716802.1">
    <property type="nucleotide sequence ID" value="NZ_FXTC01000001.1"/>
</dbReference>
<dbReference type="InterPro" id="IPR050708">
    <property type="entry name" value="T6SS_VgrG/RHS"/>
</dbReference>
<dbReference type="NCBIfam" id="TIGR03696">
    <property type="entry name" value="Rhs_assc_core"/>
    <property type="match status" value="1"/>
</dbReference>
<dbReference type="Pfam" id="PF20041">
    <property type="entry name" value="DUF6443"/>
    <property type="match status" value="1"/>
</dbReference>
<evidence type="ECO:0000313" key="2">
    <source>
        <dbReference type="EMBL" id="SMO43824.1"/>
    </source>
</evidence>
<keyword evidence="3" id="KW-1185">Reference proteome</keyword>
<dbReference type="InterPro" id="IPR045619">
    <property type="entry name" value="DUF6443"/>
</dbReference>
<dbReference type="EMBL" id="FXTC01000001">
    <property type="protein sequence ID" value="SMO43824.1"/>
    <property type="molecule type" value="Genomic_DNA"/>
</dbReference>
<organism evidence="2 3">
    <name type="scientific">Chryseobacterium rhizoplanae</name>
    <dbReference type="NCBI Taxonomy" id="1609531"/>
    <lineage>
        <taxon>Bacteria</taxon>
        <taxon>Pseudomonadati</taxon>
        <taxon>Bacteroidota</taxon>
        <taxon>Flavobacteriia</taxon>
        <taxon>Flavobacteriales</taxon>
        <taxon>Weeksellaceae</taxon>
        <taxon>Chryseobacterium group</taxon>
        <taxon>Chryseobacterium</taxon>
    </lineage>
</organism>
<dbReference type="PANTHER" id="PTHR32305:SF15">
    <property type="entry name" value="PROTEIN RHSA-RELATED"/>
    <property type="match status" value="1"/>
</dbReference>
<evidence type="ECO:0000259" key="1">
    <source>
        <dbReference type="Pfam" id="PF20041"/>
    </source>
</evidence>
<feature type="domain" description="DUF6443" evidence="1">
    <location>
        <begin position="37"/>
        <end position="150"/>
    </location>
</feature>
<gene>
    <name evidence="2" type="ORF">SAMN06265171_101820</name>
</gene>
<sequence length="1152" mass="129745">MKKIITPVGILMLTGSLYSQNLPNTENYIQTRTYIDSVKTSSTAVKQFHTVQYFDGLGRPKQVVNVKASPLGRDVVTHFEYDSFGRQVKDYLPVPQSNTLNGAIVPNPLSNATQPTIYGQEKIFAEKTLENSPLDRILQQKQVGTAWNNKPVVFSYSANTNTDVRKYSTTTTFVENRTDSELKVANDTNALNGFYKANQLYKNVVKDEDGNETIEFKNGQGQVVLVRKVLSATENADTYYIYNEFNQLAFVIPPTASLALKNLAVGVQISSTVLENLCYQYRYDGKNRLVEKKVPAKGWEHMVYDKADRLVLSQDANMRPGSRWLFTKYDVIGRPIMTGTVAGGTRLEMQNMIGGNVIKEARTATEFTKSGMAIYYTNDNLSNMETVLSVNYYDTYPPNSPAVTNVFNNKLLTDNPAAKYTTKGLLLASYIKNIENDNWTKNFTWYDTKGRIVGSRSNNHLGGYTVLNNKLDFVGAILQTNTYHRRLGTDNETSIQEFFTYDAQNRLITHKHQVNTNPVEILAQNTYNELLQLQTKKVGGIVATAPLQQIDYQYNIRGWMTKINDPANLNGKLFGYEIKYDNPVNPQSVGKFNGNIAEIDWNNGSQNLLKRYNYQYDALNRLSNAFYKEPSTGNTGYFDEYLSYDLNGNILTLKRNAPPVSPGTTFVQIDDLSYQYTGNRLDKIIESSLNDTGYEGGNNVIDYDLNGSMTTMKDKGIKSIVYNHLNLPDSYSITHSSPLGSILNIGLNYLYRADGVKIRKIYSSGPPRSKASTTITDYLDGFQYSYFEGGGSCITCRTENAYEQQAYKGIFDPGTITPEWKLDFVHTPEGVYSFVENRYIYQYKDHLGNTRITYGKNSDGVLEIKDTNDYYPFGLNHIGGLKGFLGSYLSYKYNGKELQETGFYDYGARMYMPDLGRWGVVDPLAEKTRRWTPYVYAGDNPMRFIDPDGRTWGDPKDQEKLTKNVNKRINKLNKSNAGIQSKIDKGRLSDKKLAELNTKMANNTTMIGNMNQSLKDIQTIADAKEVFYLTGPSSSGGETHGVVKTADKEGKERINVEGSNIALHLHEIRHVGQSYEAGKMKFNKVGQMTTPAKTFSEGRALEVEAYKTGYSYDTSSYPVPINSVNDINEKNLMDIKTSDGTQVYKALDVKDK</sequence>
<evidence type="ECO:0000313" key="3">
    <source>
        <dbReference type="Proteomes" id="UP000316916"/>
    </source>
</evidence>
<dbReference type="Gene3D" id="2.180.10.10">
    <property type="entry name" value="RHS repeat-associated core"/>
    <property type="match status" value="1"/>
</dbReference>
<accession>A0A521B9P3</accession>
<dbReference type="PANTHER" id="PTHR32305">
    <property type="match status" value="1"/>
</dbReference>